<dbReference type="GO" id="GO:0004553">
    <property type="term" value="F:hydrolase activity, hydrolyzing O-glycosyl compounds"/>
    <property type="evidence" value="ECO:0007669"/>
    <property type="project" value="InterPro"/>
</dbReference>
<gene>
    <name evidence="7" type="ORF">DENIS_0577</name>
</gene>
<evidence type="ECO:0000256" key="1">
    <source>
        <dbReference type="ARBA" id="ARBA00004613"/>
    </source>
</evidence>
<dbReference type="AlphaFoldDB" id="A0A401FRQ6"/>
<reference evidence="8" key="1">
    <citation type="submission" date="2017-11" db="EMBL/GenBank/DDBJ databases">
        <authorList>
            <person name="Watanabe M."/>
            <person name="Kojima H."/>
        </authorList>
    </citation>
    <scope>NUCLEOTIDE SEQUENCE [LARGE SCALE GENOMIC DNA]</scope>
    <source>
        <strain evidence="8">Tokyo 01</strain>
    </source>
</reference>
<sequence length="1145" mass="123205">MRFGKHIRNTETAGMRLVFGIAVLVLGLFFTGTALAATIQGFKFNDLDGDGLWKEGEPRLANHNVLVRNNSTKNFFTFKTDANGNYAAENLSIGDYAVWSGLPMGWVQTTPKPGSGLVVLNIELRSADQVKEINFGITTNATPPEPVRPACEYDFTIESKDSEGDWNAKSTWEPERIPGPGDHIKIHAGHTITIPNSYVIDLEDGTLCNEGTLQSAANVYGSPLTWIEIHAKSVQNIGQIIAQNGPDGICGSWHAISGSWIEIWATYFVNGDDMGAGGTLKTGNGGVDIQTCVNRRPATGGTGGDVEIFAVTLENRSGATLEAGNGGYAEGIHAPIKGGDGGSVMLHTDFIDDGHNDSYNEGTIRSGEGSHAKGQKGLTSVGKPGAFVGMLPMMNGDFPGPNPFYYDEGTDVGAPWHWDPVNLKAGNKLKVRGYDEIVIYTDEGGTMDFTELQAGAIESRKTIKITTLPDADGNGGTIDFRGAIRTVFKAGEKIEILADEDKILLDDGVTMEDLLDAPEIIRGPGQVIYHMNISSPPEISGEPGKTVKIPLKVMNHGPKQDTYTFTVSDSSGWILGQLADVTVDGISVKTMSLNVTLPAMRGEESIITVTAISKADASVTASARISVLVHPGVDSDNDNSPDVWDDFDDDPNEWVDTDGDGTGNNTDTDDDNDGMADTYEKKYDLEPFDAEDASQDPDEDGYSNLEEHDASTNPNDPESHPSPEPPPQYTSGVFTVIGAEGRGKGTILADYLFDGGDYEGELGIFSLSGMEAFEPGSPEFIAEAIRRVMSDTEAGHIVIRDKEQGARFDGPLGASHEGNFNKGDYKGSDSFEMKPGDTFATVLIPDGTFAEVAGKPETKEPRKRPLFSLATANPDDGLYYGQVAGIPAEGMDNSFINAVAYEDMSAKNSDRDYNDLIVQIRGIEVRSPAIDAVIDKSKEWRTGTDNVSEHLNIPQPDESTPWITVTLKSPADLLVYDPDGNVIGRDGGTIPGATFEWDENGHQVVTLPALDEGDYNVVLRAIGDGGLCHLEVKGFRGGEMLASEELPVIIEPHQVLKTVLPVAEFTENHTVTFDTPQIPTDENGILLPFDFDGDGDVDDTDIRRISGMWGAETGNANYDAFYDLDNDGRIGLYDIMSVSNSYNAP</sequence>
<dbReference type="Pfam" id="PF00404">
    <property type="entry name" value="Dockerin_1"/>
    <property type="match status" value="1"/>
</dbReference>
<dbReference type="InterPro" id="IPR036439">
    <property type="entry name" value="Dockerin_dom_sf"/>
</dbReference>
<evidence type="ECO:0000259" key="5">
    <source>
        <dbReference type="Pfam" id="PF13448"/>
    </source>
</evidence>
<comment type="subcellular location">
    <subcellularLocation>
        <location evidence="1">Secreted</location>
    </subcellularLocation>
</comment>
<dbReference type="SUPFAM" id="SSF117074">
    <property type="entry name" value="Hypothetical protein PA1324"/>
    <property type="match status" value="1"/>
</dbReference>
<feature type="compositionally biased region" description="Acidic residues" evidence="4">
    <location>
        <begin position="635"/>
        <end position="659"/>
    </location>
</feature>
<feature type="region of interest" description="Disordered" evidence="4">
    <location>
        <begin position="631"/>
        <end position="732"/>
    </location>
</feature>
<keyword evidence="8" id="KW-1185">Reference proteome</keyword>
<dbReference type="InterPro" id="IPR033764">
    <property type="entry name" value="Sdr_B"/>
</dbReference>
<feature type="domain" description="SD-repeat containing protein B" evidence="6">
    <location>
        <begin position="41"/>
        <end position="115"/>
    </location>
</feature>
<evidence type="ECO:0000256" key="3">
    <source>
        <dbReference type="ARBA" id="ARBA00022729"/>
    </source>
</evidence>
<evidence type="ECO:0000259" key="6">
    <source>
        <dbReference type="Pfam" id="PF17210"/>
    </source>
</evidence>
<dbReference type="InterPro" id="IPR013783">
    <property type="entry name" value="Ig-like_fold"/>
</dbReference>
<dbReference type="Pfam" id="PF17210">
    <property type="entry name" value="SdrD_B"/>
    <property type="match status" value="1"/>
</dbReference>
<accession>A0A401FRQ6</accession>
<dbReference type="InterPro" id="IPR028974">
    <property type="entry name" value="TSP_type-3_rpt"/>
</dbReference>
<dbReference type="PROSITE" id="PS00018">
    <property type="entry name" value="EF_HAND_1"/>
    <property type="match status" value="2"/>
</dbReference>
<protein>
    <recommendedName>
        <fullName evidence="9">DUF4114 domain-containing protein</fullName>
    </recommendedName>
</protein>
<dbReference type="RefSeq" id="WP_124327135.1">
    <property type="nucleotide sequence ID" value="NZ_BEXT01000001.1"/>
</dbReference>
<feature type="compositionally biased region" description="Acidic residues" evidence="4">
    <location>
        <begin position="686"/>
        <end position="701"/>
    </location>
</feature>
<organism evidence="7 8">
    <name type="scientific">Desulfonema ishimotonii</name>
    <dbReference type="NCBI Taxonomy" id="45657"/>
    <lineage>
        <taxon>Bacteria</taxon>
        <taxon>Pseudomonadati</taxon>
        <taxon>Thermodesulfobacteriota</taxon>
        <taxon>Desulfobacteria</taxon>
        <taxon>Desulfobacterales</taxon>
        <taxon>Desulfococcaceae</taxon>
        <taxon>Desulfonema</taxon>
    </lineage>
</organism>
<dbReference type="Proteomes" id="UP000288096">
    <property type="component" value="Unassembled WGS sequence"/>
</dbReference>
<reference evidence="8" key="2">
    <citation type="submission" date="2019-01" db="EMBL/GenBank/DDBJ databases">
        <title>Genome sequence of Desulfonema ishimotonii strain Tokyo 01.</title>
        <authorList>
            <person name="Fukui M."/>
        </authorList>
    </citation>
    <scope>NUCLEOTIDE SEQUENCE [LARGE SCALE GENOMIC DNA]</scope>
    <source>
        <strain evidence="8">Tokyo 01</strain>
    </source>
</reference>
<dbReference type="OrthoDB" id="9798386at2"/>
<evidence type="ECO:0000313" key="8">
    <source>
        <dbReference type="Proteomes" id="UP000288096"/>
    </source>
</evidence>
<dbReference type="GO" id="GO:0005509">
    <property type="term" value="F:calcium ion binding"/>
    <property type="evidence" value="ECO:0007669"/>
    <property type="project" value="InterPro"/>
</dbReference>
<evidence type="ECO:0000256" key="2">
    <source>
        <dbReference type="ARBA" id="ARBA00022525"/>
    </source>
</evidence>
<dbReference type="InterPro" id="IPR025193">
    <property type="entry name" value="DUF4114"/>
</dbReference>
<name>A0A401FRQ6_9BACT</name>
<feature type="region of interest" description="Disordered" evidence="4">
    <location>
        <begin position="162"/>
        <end position="181"/>
    </location>
</feature>
<keyword evidence="2" id="KW-0964">Secreted</keyword>
<dbReference type="Gene3D" id="1.10.1330.10">
    <property type="entry name" value="Dockerin domain"/>
    <property type="match status" value="1"/>
</dbReference>
<dbReference type="GO" id="GO:0000272">
    <property type="term" value="P:polysaccharide catabolic process"/>
    <property type="evidence" value="ECO:0007669"/>
    <property type="project" value="InterPro"/>
</dbReference>
<evidence type="ECO:0000256" key="4">
    <source>
        <dbReference type="SAM" id="MobiDB-lite"/>
    </source>
</evidence>
<dbReference type="EMBL" id="BEXT01000001">
    <property type="protein sequence ID" value="GBC59638.1"/>
    <property type="molecule type" value="Genomic_DNA"/>
</dbReference>
<proteinExistence type="predicted"/>
<feature type="domain" description="DUF4114" evidence="5">
    <location>
        <begin position="833"/>
        <end position="921"/>
    </location>
</feature>
<dbReference type="InterPro" id="IPR018247">
    <property type="entry name" value="EF_Hand_1_Ca_BS"/>
</dbReference>
<dbReference type="Gene3D" id="4.10.1080.10">
    <property type="entry name" value="TSP type-3 repeat"/>
    <property type="match status" value="1"/>
</dbReference>
<evidence type="ECO:0000313" key="7">
    <source>
        <dbReference type="EMBL" id="GBC59638.1"/>
    </source>
</evidence>
<dbReference type="Pfam" id="PF13448">
    <property type="entry name" value="DUF4114"/>
    <property type="match status" value="1"/>
</dbReference>
<dbReference type="Gene3D" id="2.60.40.10">
    <property type="entry name" value="Immunoglobulins"/>
    <property type="match status" value="1"/>
</dbReference>
<evidence type="ECO:0008006" key="9">
    <source>
        <dbReference type="Google" id="ProtNLM"/>
    </source>
</evidence>
<comment type="caution">
    <text evidence="7">The sequence shown here is derived from an EMBL/GenBank/DDBJ whole genome shotgun (WGS) entry which is preliminary data.</text>
</comment>
<dbReference type="GO" id="GO:0005576">
    <property type="term" value="C:extracellular region"/>
    <property type="evidence" value="ECO:0007669"/>
    <property type="project" value="UniProtKB-SubCell"/>
</dbReference>
<dbReference type="InterPro" id="IPR002105">
    <property type="entry name" value="Dockerin_1_rpt"/>
</dbReference>
<keyword evidence="3" id="KW-0732">Signal</keyword>